<comment type="similarity">
    <text evidence="1">Belongs to the bacterial solute-binding protein 9 family.</text>
</comment>
<evidence type="ECO:0000313" key="9">
    <source>
        <dbReference type="Proteomes" id="UP000199441"/>
    </source>
</evidence>
<gene>
    <name evidence="8" type="ORF">SAMN04488001_2419</name>
</gene>
<reference evidence="9" key="1">
    <citation type="submission" date="2016-10" db="EMBL/GenBank/DDBJ databases">
        <authorList>
            <person name="Varghese N."/>
            <person name="Submissions S."/>
        </authorList>
    </citation>
    <scope>NUCLEOTIDE SEQUENCE [LARGE SCALE GENOMIC DNA]</scope>
    <source>
        <strain evidence="9">DSM 26922</strain>
    </source>
</reference>
<accession>A0A1H2Z2Y7</accession>
<dbReference type="GO" id="GO:0006829">
    <property type="term" value="P:zinc ion transport"/>
    <property type="evidence" value="ECO:0007669"/>
    <property type="project" value="UniProtKB-KW"/>
</dbReference>
<keyword evidence="5" id="KW-0862">Zinc</keyword>
<evidence type="ECO:0000256" key="1">
    <source>
        <dbReference type="ARBA" id="ARBA00011028"/>
    </source>
</evidence>
<dbReference type="RefSeq" id="WP_244508627.1">
    <property type="nucleotide sequence ID" value="NZ_FNOI01000004.1"/>
</dbReference>
<keyword evidence="5" id="KW-0406">Ion transport</keyword>
<dbReference type="AlphaFoldDB" id="A0A1H2Z2Y7"/>
<dbReference type="PANTHER" id="PTHR42953">
    <property type="entry name" value="HIGH-AFFINITY ZINC UPTAKE SYSTEM PROTEIN ZNUA-RELATED"/>
    <property type="match status" value="1"/>
</dbReference>
<dbReference type="SUPFAM" id="SSF53807">
    <property type="entry name" value="Helical backbone' metal receptor"/>
    <property type="match status" value="1"/>
</dbReference>
<evidence type="ECO:0000256" key="3">
    <source>
        <dbReference type="ARBA" id="ARBA00022448"/>
    </source>
</evidence>
<dbReference type="EMBL" id="FNOI01000004">
    <property type="protein sequence ID" value="SDX11780.1"/>
    <property type="molecule type" value="Genomic_DNA"/>
</dbReference>
<dbReference type="InterPro" id="IPR050492">
    <property type="entry name" value="Bact_metal-bind_prot9"/>
</dbReference>
<feature type="signal peptide" evidence="7">
    <location>
        <begin position="1"/>
        <end position="19"/>
    </location>
</feature>
<proteinExistence type="inferred from homology"/>
<evidence type="ECO:0000256" key="2">
    <source>
        <dbReference type="ARBA" id="ARBA00015915"/>
    </source>
</evidence>
<evidence type="ECO:0000256" key="7">
    <source>
        <dbReference type="SAM" id="SignalP"/>
    </source>
</evidence>
<evidence type="ECO:0000256" key="5">
    <source>
        <dbReference type="ARBA" id="ARBA00022906"/>
    </source>
</evidence>
<keyword evidence="5" id="KW-0864">Zinc transport</keyword>
<evidence type="ECO:0000256" key="6">
    <source>
        <dbReference type="SAM" id="MobiDB-lite"/>
    </source>
</evidence>
<dbReference type="GO" id="GO:0046872">
    <property type="term" value="F:metal ion binding"/>
    <property type="evidence" value="ECO:0007669"/>
    <property type="project" value="InterPro"/>
</dbReference>
<evidence type="ECO:0000256" key="4">
    <source>
        <dbReference type="ARBA" id="ARBA00022729"/>
    </source>
</evidence>
<feature type="compositionally biased region" description="Basic and acidic residues" evidence="6">
    <location>
        <begin position="122"/>
        <end position="178"/>
    </location>
</feature>
<dbReference type="Gene3D" id="3.40.50.1980">
    <property type="entry name" value="Nitrogenase molybdenum iron protein domain"/>
    <property type="match status" value="2"/>
</dbReference>
<keyword evidence="9" id="KW-1185">Reference proteome</keyword>
<dbReference type="STRING" id="670155.SAMN04488001_2419"/>
<sequence>MIRPTLATLFATIPTLSMADVPRVVTDIAPVHSLVAQVMGDLGKPELLLPANVSPHSFALRPSQAAALEQADAVFWMGEALTPPLEPMLKKLASTAANVAFLDLAQTQTHEFRDHDAAIEDAHDEHEEEHKHDAEHDHGEHEHEEEHKHDAEHDHGEHEAEHDHGGHEGHAHDHEGTDPHAWLNPDNALAWLPVIVAELSALDPENAATYTANAEAAQAELEATINDITEILTPVKGKAFVVFHDAYRYFEDRFDVGSKASISISDASAPGPARVERIQTLVRDLKVSCAFSEPQFSAGLVDTVLEGTDANAAILDPMGVNQTAGPDLYNNVLRDMAQAIAHC</sequence>
<dbReference type="InterPro" id="IPR006127">
    <property type="entry name" value="ZnuA-like"/>
</dbReference>
<dbReference type="Pfam" id="PF01297">
    <property type="entry name" value="ZnuA"/>
    <property type="match status" value="1"/>
</dbReference>
<feature type="region of interest" description="Disordered" evidence="6">
    <location>
        <begin position="122"/>
        <end position="181"/>
    </location>
</feature>
<protein>
    <recommendedName>
        <fullName evidence="2">High-affinity zinc uptake system protein ZnuA</fullName>
    </recommendedName>
</protein>
<name>A0A1H2Z2Y7_9RHOB</name>
<feature type="chain" id="PRO_5011730804" description="High-affinity zinc uptake system protein ZnuA" evidence="7">
    <location>
        <begin position="20"/>
        <end position="343"/>
    </location>
</feature>
<evidence type="ECO:0000313" key="8">
    <source>
        <dbReference type="EMBL" id="SDX11780.1"/>
    </source>
</evidence>
<dbReference type="PANTHER" id="PTHR42953:SF3">
    <property type="entry name" value="HIGH-AFFINITY ZINC UPTAKE SYSTEM PROTEIN ZNUA"/>
    <property type="match status" value="1"/>
</dbReference>
<keyword evidence="4 7" id="KW-0732">Signal</keyword>
<organism evidence="8 9">
    <name type="scientific">Litoreibacter albidus</name>
    <dbReference type="NCBI Taxonomy" id="670155"/>
    <lineage>
        <taxon>Bacteria</taxon>
        <taxon>Pseudomonadati</taxon>
        <taxon>Pseudomonadota</taxon>
        <taxon>Alphaproteobacteria</taxon>
        <taxon>Rhodobacterales</taxon>
        <taxon>Roseobacteraceae</taxon>
        <taxon>Litoreibacter</taxon>
    </lineage>
</organism>
<keyword evidence="3" id="KW-0813">Transport</keyword>
<dbReference type="Proteomes" id="UP000199441">
    <property type="component" value="Unassembled WGS sequence"/>
</dbReference>